<accession>A0A7K0DIN4</accession>
<evidence type="ECO:0000313" key="4">
    <source>
        <dbReference type="Proteomes" id="UP000431401"/>
    </source>
</evidence>
<organism evidence="3 4">
    <name type="scientific">Nocardia aurantia</name>
    <dbReference type="NCBI Taxonomy" id="2585199"/>
    <lineage>
        <taxon>Bacteria</taxon>
        <taxon>Bacillati</taxon>
        <taxon>Actinomycetota</taxon>
        <taxon>Actinomycetes</taxon>
        <taxon>Mycobacteriales</taxon>
        <taxon>Nocardiaceae</taxon>
        <taxon>Nocardia</taxon>
    </lineage>
</organism>
<feature type="region of interest" description="Disordered" evidence="1">
    <location>
        <begin position="28"/>
        <end position="58"/>
    </location>
</feature>
<feature type="chain" id="PRO_5038402140" description="Lipoprotein" evidence="2">
    <location>
        <begin position="24"/>
        <end position="148"/>
    </location>
</feature>
<dbReference type="AlphaFoldDB" id="A0A7K0DIN4"/>
<sequence>MVYRRWATGVTVAVAGAAAVLVAGCGTSGSPTPAGSSGPTSSSTSVHASGSAAPVGPGQVQVTDAVGKQLCDDIKPQLSDWRVQGPTLSRVALNIEVHDWSFRNGGINMQVLGDKAVIDRLMTKNCPDVRTQALQALELTDLASGIAF</sequence>
<evidence type="ECO:0000256" key="2">
    <source>
        <dbReference type="SAM" id="SignalP"/>
    </source>
</evidence>
<dbReference type="PROSITE" id="PS51257">
    <property type="entry name" value="PROKAR_LIPOPROTEIN"/>
    <property type="match status" value="1"/>
</dbReference>
<gene>
    <name evidence="3" type="ORF">NRB56_12330</name>
</gene>
<proteinExistence type="predicted"/>
<evidence type="ECO:0008006" key="5">
    <source>
        <dbReference type="Google" id="ProtNLM"/>
    </source>
</evidence>
<evidence type="ECO:0000256" key="1">
    <source>
        <dbReference type="SAM" id="MobiDB-lite"/>
    </source>
</evidence>
<keyword evidence="2" id="KW-0732">Signal</keyword>
<feature type="compositionally biased region" description="Low complexity" evidence="1">
    <location>
        <begin position="28"/>
        <end position="53"/>
    </location>
</feature>
<feature type="signal peptide" evidence="2">
    <location>
        <begin position="1"/>
        <end position="23"/>
    </location>
</feature>
<name>A0A7K0DIN4_9NOCA</name>
<reference evidence="3 4" key="1">
    <citation type="submission" date="2019-10" db="EMBL/GenBank/DDBJ databases">
        <title>Nocardia macrotermitis sp. nov. and Nocardia aurantia sp. nov., isolated from the gut of fungus growing-termite Macrotermes natalensis.</title>
        <authorList>
            <person name="Benndorf R."/>
            <person name="Schwitalla J."/>
            <person name="Martin K."/>
            <person name="De Beer W."/>
            <person name="Kaster A.-K."/>
            <person name="Vollmers J."/>
            <person name="Poulsen M."/>
            <person name="Beemelmanns C."/>
        </authorList>
    </citation>
    <scope>NUCLEOTIDE SEQUENCE [LARGE SCALE GENOMIC DNA]</scope>
    <source>
        <strain evidence="3 4">RB56</strain>
    </source>
</reference>
<keyword evidence="4" id="KW-1185">Reference proteome</keyword>
<dbReference type="RefSeq" id="WP_227837200.1">
    <property type="nucleotide sequence ID" value="NZ_WEGI01000002.1"/>
</dbReference>
<dbReference type="EMBL" id="WEGI01000002">
    <property type="protein sequence ID" value="MQY25676.1"/>
    <property type="molecule type" value="Genomic_DNA"/>
</dbReference>
<protein>
    <recommendedName>
        <fullName evidence="5">Lipoprotein</fullName>
    </recommendedName>
</protein>
<comment type="caution">
    <text evidence="3">The sequence shown here is derived from an EMBL/GenBank/DDBJ whole genome shotgun (WGS) entry which is preliminary data.</text>
</comment>
<dbReference type="Proteomes" id="UP000431401">
    <property type="component" value="Unassembled WGS sequence"/>
</dbReference>
<evidence type="ECO:0000313" key="3">
    <source>
        <dbReference type="EMBL" id="MQY25676.1"/>
    </source>
</evidence>